<name>A0AAW5K938_9BACT</name>
<evidence type="ECO:0000259" key="4">
    <source>
        <dbReference type="SMART" id="SM00382"/>
    </source>
</evidence>
<dbReference type="GO" id="GO:0008047">
    <property type="term" value="F:enzyme activator activity"/>
    <property type="evidence" value="ECO:0007669"/>
    <property type="project" value="TreeGrafter"/>
</dbReference>
<dbReference type="AlphaFoldDB" id="A0AAW5K938"/>
<dbReference type="GO" id="GO:0006261">
    <property type="term" value="P:DNA-templated DNA replication"/>
    <property type="evidence" value="ECO:0007669"/>
    <property type="project" value="TreeGrafter"/>
</dbReference>
<dbReference type="Gene3D" id="1.10.3710.10">
    <property type="entry name" value="DNA polymerase III clamp loader subunits, C-terminal domain"/>
    <property type="match status" value="1"/>
</dbReference>
<dbReference type="InterPro" id="IPR032423">
    <property type="entry name" value="AAA_assoc_2"/>
</dbReference>
<dbReference type="Pfam" id="PF16193">
    <property type="entry name" value="AAA_assoc_2"/>
    <property type="match status" value="1"/>
</dbReference>
<organism evidence="5 6">
    <name type="scientific">Cloacibacillus evryensis</name>
    <dbReference type="NCBI Taxonomy" id="508460"/>
    <lineage>
        <taxon>Bacteria</taxon>
        <taxon>Thermotogati</taxon>
        <taxon>Synergistota</taxon>
        <taxon>Synergistia</taxon>
        <taxon>Synergistales</taxon>
        <taxon>Synergistaceae</taxon>
        <taxon>Cloacibacillus</taxon>
    </lineage>
</organism>
<feature type="domain" description="AAA+ ATPase" evidence="4">
    <location>
        <begin position="54"/>
        <end position="171"/>
    </location>
</feature>
<dbReference type="SUPFAM" id="SSF48019">
    <property type="entry name" value="post-AAA+ oligomerization domain-like"/>
    <property type="match status" value="1"/>
</dbReference>
<dbReference type="InterPro" id="IPR051314">
    <property type="entry name" value="AAA_ATPase_RarA/MGS1/WRNIP1"/>
</dbReference>
<dbReference type="Gene3D" id="3.40.50.300">
    <property type="entry name" value="P-loop containing nucleotide triphosphate hydrolases"/>
    <property type="match status" value="1"/>
</dbReference>
<keyword evidence="3" id="KW-0067">ATP-binding</keyword>
<evidence type="ECO:0000256" key="3">
    <source>
        <dbReference type="ARBA" id="ARBA00022840"/>
    </source>
</evidence>
<dbReference type="Pfam" id="PF00004">
    <property type="entry name" value="AAA"/>
    <property type="match status" value="1"/>
</dbReference>
<dbReference type="SUPFAM" id="SSF52540">
    <property type="entry name" value="P-loop containing nucleoside triphosphate hydrolases"/>
    <property type="match status" value="1"/>
</dbReference>
<dbReference type="InterPro" id="IPR003959">
    <property type="entry name" value="ATPase_AAA_core"/>
</dbReference>
<dbReference type="EMBL" id="JANFYT010000025">
    <property type="protein sequence ID" value="MCQ4815028.1"/>
    <property type="molecule type" value="Genomic_DNA"/>
</dbReference>
<comment type="similarity">
    <text evidence="1">Belongs to the AAA ATPase family. RarA/MGS1/WRNIP1 subfamily.</text>
</comment>
<evidence type="ECO:0000313" key="5">
    <source>
        <dbReference type="EMBL" id="MCQ4815028.1"/>
    </source>
</evidence>
<proteinExistence type="inferred from homology"/>
<dbReference type="GO" id="GO:0005524">
    <property type="term" value="F:ATP binding"/>
    <property type="evidence" value="ECO:0007669"/>
    <property type="project" value="UniProtKB-KW"/>
</dbReference>
<dbReference type="FunFam" id="1.20.272.10:FF:000001">
    <property type="entry name" value="Putative AAA family ATPase"/>
    <property type="match status" value="1"/>
</dbReference>
<dbReference type="GO" id="GO:0017116">
    <property type="term" value="F:single-stranded DNA helicase activity"/>
    <property type="evidence" value="ECO:0007669"/>
    <property type="project" value="TreeGrafter"/>
</dbReference>
<dbReference type="InterPro" id="IPR008921">
    <property type="entry name" value="DNA_pol3_clamp-load_cplx_C"/>
</dbReference>
<dbReference type="CDD" id="cd18139">
    <property type="entry name" value="HLD_clamp_RarA"/>
    <property type="match status" value="1"/>
</dbReference>
<comment type="caution">
    <text evidence="5">The sequence shown here is derived from an EMBL/GenBank/DDBJ whole genome shotgun (WGS) entry which is preliminary data.</text>
</comment>
<dbReference type="GO" id="GO:0016887">
    <property type="term" value="F:ATP hydrolysis activity"/>
    <property type="evidence" value="ECO:0007669"/>
    <property type="project" value="InterPro"/>
</dbReference>
<dbReference type="PANTHER" id="PTHR13779">
    <property type="entry name" value="WERNER HELICASE-INTERACTING PROTEIN 1 FAMILY MEMBER"/>
    <property type="match status" value="1"/>
</dbReference>
<dbReference type="GO" id="GO:0003677">
    <property type="term" value="F:DNA binding"/>
    <property type="evidence" value="ECO:0007669"/>
    <property type="project" value="InterPro"/>
</dbReference>
<keyword evidence="6" id="KW-1185">Reference proteome</keyword>
<dbReference type="Proteomes" id="UP001205919">
    <property type="component" value="Unassembled WGS sequence"/>
</dbReference>
<keyword evidence="2" id="KW-0547">Nucleotide-binding</keyword>
<dbReference type="Gene3D" id="1.10.8.60">
    <property type="match status" value="1"/>
</dbReference>
<dbReference type="Pfam" id="PF12002">
    <property type="entry name" value="MgsA_C"/>
    <property type="match status" value="1"/>
</dbReference>
<sequence>MAETSLFETGGEENISFEVPLAERMRPRTLDEYAGQGHILAPGRALRSMLDGGKAPSCILYGPPGVGKTTLVRLIARVTGRTLLEINAVSAKVETLRDLLERARGEKKLSGRSAIAFVDEIYHFNSKQQNVLLPAVETGDLILIGTTTENPWFEINKTLLSRMVVYTLEPLKNEDICGLLRRALDDTERGLGRFGVRAETETIERIAALAGGDARQALTRLEASVTAAAMGGGSLLTDEIVAESTGAATQRYDRNSNDHYAVISALIKSMRGSDPDAALYWLARMLEGGDDVRFITRRLCIFAAEDVGLADPMALVVTQNAAAAVDRVGMPEANLILGEAVIYLASAPKSNSAYLAIKAAQQNVREGKIMEVPSHLRNDGEGYVYPHDSPNHWVPQAYMPEVRRFYFPGKLGAEARIEERLKRLWKRFSTEAEEKQDKEK</sequence>
<dbReference type="RefSeq" id="WP_008710796.1">
    <property type="nucleotide sequence ID" value="NZ_CABKQM010000006.1"/>
</dbReference>
<dbReference type="InterPro" id="IPR027417">
    <property type="entry name" value="P-loop_NTPase"/>
</dbReference>
<evidence type="ECO:0000256" key="1">
    <source>
        <dbReference type="ARBA" id="ARBA00008959"/>
    </source>
</evidence>
<dbReference type="CDD" id="cd00009">
    <property type="entry name" value="AAA"/>
    <property type="match status" value="1"/>
</dbReference>
<evidence type="ECO:0000256" key="2">
    <source>
        <dbReference type="ARBA" id="ARBA00022741"/>
    </source>
</evidence>
<reference evidence="5 6" key="1">
    <citation type="submission" date="2022-06" db="EMBL/GenBank/DDBJ databases">
        <title>Isolation of gut microbiota from human fecal samples.</title>
        <authorList>
            <person name="Pamer E.G."/>
            <person name="Barat B."/>
            <person name="Waligurski E."/>
            <person name="Medina S."/>
            <person name="Paddock L."/>
            <person name="Mostad J."/>
        </authorList>
    </citation>
    <scope>NUCLEOTIDE SEQUENCE [LARGE SCALE GENOMIC DNA]</scope>
    <source>
        <strain evidence="5 6">DFI.9.90</strain>
    </source>
</reference>
<dbReference type="PANTHER" id="PTHR13779:SF7">
    <property type="entry name" value="ATPASE WRNIP1"/>
    <property type="match status" value="1"/>
</dbReference>
<protein>
    <submittedName>
        <fullName evidence="5">Replication-associated recombination protein A</fullName>
    </submittedName>
</protein>
<dbReference type="InterPro" id="IPR021886">
    <property type="entry name" value="MgsA_C"/>
</dbReference>
<dbReference type="SMART" id="SM00382">
    <property type="entry name" value="AAA"/>
    <property type="match status" value="1"/>
</dbReference>
<dbReference type="GO" id="GO:0000731">
    <property type="term" value="P:DNA synthesis involved in DNA repair"/>
    <property type="evidence" value="ECO:0007669"/>
    <property type="project" value="TreeGrafter"/>
</dbReference>
<dbReference type="Gene3D" id="1.20.272.10">
    <property type="match status" value="1"/>
</dbReference>
<accession>A0AAW5K938</accession>
<dbReference type="InterPro" id="IPR003593">
    <property type="entry name" value="AAA+_ATPase"/>
</dbReference>
<gene>
    <name evidence="5" type="ORF">NE630_11355</name>
</gene>
<evidence type="ECO:0000313" key="6">
    <source>
        <dbReference type="Proteomes" id="UP001205919"/>
    </source>
</evidence>